<evidence type="ECO:0000256" key="1">
    <source>
        <dbReference type="SAM" id="Phobius"/>
    </source>
</evidence>
<organism evidence="2 3">
    <name type="scientific">Caerostris darwini</name>
    <dbReference type="NCBI Taxonomy" id="1538125"/>
    <lineage>
        <taxon>Eukaryota</taxon>
        <taxon>Metazoa</taxon>
        <taxon>Ecdysozoa</taxon>
        <taxon>Arthropoda</taxon>
        <taxon>Chelicerata</taxon>
        <taxon>Arachnida</taxon>
        <taxon>Araneae</taxon>
        <taxon>Araneomorphae</taxon>
        <taxon>Entelegynae</taxon>
        <taxon>Araneoidea</taxon>
        <taxon>Araneidae</taxon>
        <taxon>Caerostris</taxon>
    </lineage>
</organism>
<feature type="transmembrane region" description="Helical" evidence="1">
    <location>
        <begin position="73"/>
        <end position="92"/>
    </location>
</feature>
<evidence type="ECO:0000313" key="3">
    <source>
        <dbReference type="Proteomes" id="UP001054837"/>
    </source>
</evidence>
<keyword evidence="1" id="KW-1133">Transmembrane helix</keyword>
<keyword evidence="3" id="KW-1185">Reference proteome</keyword>
<protein>
    <recommendedName>
        <fullName evidence="4">Transmembrane protein</fullName>
    </recommendedName>
</protein>
<dbReference type="EMBL" id="BPLQ01008142">
    <property type="protein sequence ID" value="GIY35165.1"/>
    <property type="molecule type" value="Genomic_DNA"/>
</dbReference>
<dbReference type="Proteomes" id="UP001054837">
    <property type="component" value="Unassembled WGS sequence"/>
</dbReference>
<evidence type="ECO:0000313" key="2">
    <source>
        <dbReference type="EMBL" id="GIY35165.1"/>
    </source>
</evidence>
<keyword evidence="1" id="KW-0812">Transmembrane</keyword>
<gene>
    <name evidence="2" type="ORF">CDAR_207121</name>
</gene>
<name>A0AAV4SRQ8_9ARAC</name>
<sequence length="104" mass="12230">MTRRRVRFARENTPKWVLQGPNYPMSTKLASNGFVFLSGPRSIFCFPRSFVYLQSFSRFFLCQRRGHFRTDRMLFRSFAPASEITTISFFLLPPFPLFSCLGEI</sequence>
<dbReference type="AlphaFoldDB" id="A0AAV4SRQ8"/>
<keyword evidence="1" id="KW-0472">Membrane</keyword>
<proteinExistence type="predicted"/>
<comment type="caution">
    <text evidence="2">The sequence shown here is derived from an EMBL/GenBank/DDBJ whole genome shotgun (WGS) entry which is preliminary data.</text>
</comment>
<reference evidence="2 3" key="1">
    <citation type="submission" date="2021-06" db="EMBL/GenBank/DDBJ databases">
        <title>Caerostris darwini draft genome.</title>
        <authorList>
            <person name="Kono N."/>
            <person name="Arakawa K."/>
        </authorList>
    </citation>
    <scope>NUCLEOTIDE SEQUENCE [LARGE SCALE GENOMIC DNA]</scope>
</reference>
<accession>A0AAV4SRQ8</accession>
<evidence type="ECO:0008006" key="4">
    <source>
        <dbReference type="Google" id="ProtNLM"/>
    </source>
</evidence>